<evidence type="ECO:0000313" key="2">
    <source>
        <dbReference type="EMBL" id="KNZ42981.1"/>
    </source>
</evidence>
<keyword evidence="1" id="KW-1133">Transmembrane helix</keyword>
<proteinExistence type="predicted"/>
<dbReference type="AlphaFoldDB" id="A0A0L6U397"/>
<dbReference type="EMBL" id="LGYO01000008">
    <property type="protein sequence ID" value="KNZ42981.1"/>
    <property type="molecule type" value="Genomic_DNA"/>
</dbReference>
<comment type="caution">
    <text evidence="2">The sequence shown here is derived from an EMBL/GenBank/DDBJ whole genome shotgun (WGS) entry which is preliminary data.</text>
</comment>
<accession>A0A0L6U397</accession>
<organism evidence="2 3">
    <name type="scientific">Acetobacterium bakii</name>
    <dbReference type="NCBI Taxonomy" id="52689"/>
    <lineage>
        <taxon>Bacteria</taxon>
        <taxon>Bacillati</taxon>
        <taxon>Bacillota</taxon>
        <taxon>Clostridia</taxon>
        <taxon>Eubacteriales</taxon>
        <taxon>Eubacteriaceae</taxon>
        <taxon>Acetobacterium</taxon>
    </lineage>
</organism>
<evidence type="ECO:0000256" key="1">
    <source>
        <dbReference type="SAM" id="Phobius"/>
    </source>
</evidence>
<dbReference type="Proteomes" id="UP000036873">
    <property type="component" value="Unassembled WGS sequence"/>
</dbReference>
<evidence type="ECO:0000313" key="3">
    <source>
        <dbReference type="Proteomes" id="UP000036873"/>
    </source>
</evidence>
<name>A0A0L6U397_9FIRM</name>
<keyword evidence="3" id="KW-1185">Reference proteome</keyword>
<keyword evidence="1" id="KW-0812">Transmembrane</keyword>
<dbReference type="STRING" id="52689.AKG39_04495"/>
<sequence length="66" mass="7499">MKQRFMVTGSLILLIIFTLSDSVVGEDLIPIGTLSPDDSFIVKLGTFLFITAVLLFLLQWRRNKKQ</sequence>
<keyword evidence="1" id="KW-0472">Membrane</keyword>
<gene>
    <name evidence="2" type="ORF">AKG39_04495</name>
</gene>
<protein>
    <submittedName>
        <fullName evidence="2">Uncharacterized protein</fullName>
    </submittedName>
</protein>
<dbReference type="RefSeq" id="WP_050739163.1">
    <property type="nucleotide sequence ID" value="NZ_LGYO01000008.1"/>
</dbReference>
<reference evidence="3" key="1">
    <citation type="submission" date="2015-07" db="EMBL/GenBank/DDBJ databases">
        <title>Draft genome sequence of Acetobacterium bakii DSM 8293, a potential psychrophilic chemical producer through syngas fermentation.</title>
        <authorList>
            <person name="Song Y."/>
            <person name="Hwang S."/>
            <person name="Cho B.-K."/>
        </authorList>
    </citation>
    <scope>NUCLEOTIDE SEQUENCE [LARGE SCALE GENOMIC DNA]</scope>
    <source>
        <strain evidence="3">DSM 8239</strain>
    </source>
</reference>
<feature type="transmembrane region" description="Helical" evidence="1">
    <location>
        <begin position="41"/>
        <end position="60"/>
    </location>
</feature>